<feature type="domain" description="CARD" evidence="7">
    <location>
        <begin position="97"/>
        <end position="186"/>
    </location>
</feature>
<keyword evidence="10" id="KW-1185">Reference proteome</keyword>
<evidence type="ECO:0000259" key="8">
    <source>
        <dbReference type="PROSITE" id="PS50824"/>
    </source>
</evidence>
<evidence type="ECO:0000256" key="6">
    <source>
        <dbReference type="ARBA" id="ARBA00023233"/>
    </source>
</evidence>
<dbReference type="Pfam" id="PF02758">
    <property type="entry name" value="PYRIN"/>
    <property type="match status" value="1"/>
</dbReference>
<keyword evidence="3" id="KW-0399">Innate immunity</keyword>
<dbReference type="Proteomes" id="UP001311232">
    <property type="component" value="Unassembled WGS sequence"/>
</dbReference>
<proteinExistence type="predicted"/>
<evidence type="ECO:0000256" key="1">
    <source>
        <dbReference type="ARBA" id="ARBA00004110"/>
    </source>
</evidence>
<dbReference type="CDD" id="cd08330">
    <property type="entry name" value="CARD_ASC_NALP1"/>
    <property type="match status" value="1"/>
</dbReference>
<dbReference type="GO" id="GO:0045087">
    <property type="term" value="P:innate immune response"/>
    <property type="evidence" value="ECO:0007669"/>
    <property type="project" value="UniProtKB-KW"/>
</dbReference>
<dbReference type="SMART" id="SM01289">
    <property type="entry name" value="PYRIN"/>
    <property type="match status" value="1"/>
</dbReference>
<dbReference type="Pfam" id="PF00619">
    <property type="entry name" value="CARD"/>
    <property type="match status" value="1"/>
</dbReference>
<dbReference type="AlphaFoldDB" id="A0AAV9RYE7"/>
<evidence type="ECO:0000256" key="4">
    <source>
        <dbReference type="ARBA" id="ARBA00022859"/>
    </source>
</evidence>
<dbReference type="InterPro" id="IPR033516">
    <property type="entry name" value="CARD8/ASC/NALP1_CARD"/>
</dbReference>
<keyword evidence="6" id="KW-1271">Inflammasome</keyword>
<reference evidence="9 10" key="1">
    <citation type="submission" date="2021-06" db="EMBL/GenBank/DDBJ databases">
        <authorList>
            <person name="Palmer J.M."/>
        </authorList>
    </citation>
    <scope>NUCLEOTIDE SEQUENCE [LARGE SCALE GENOMIC DNA]</scope>
    <source>
        <strain evidence="9 10">MEX-2019</strain>
        <tissue evidence="9">Muscle</tissue>
    </source>
</reference>
<evidence type="ECO:0000256" key="3">
    <source>
        <dbReference type="ARBA" id="ARBA00022588"/>
    </source>
</evidence>
<dbReference type="Gene3D" id="1.10.533.10">
    <property type="entry name" value="Death Domain, Fas"/>
    <property type="match status" value="2"/>
</dbReference>
<comment type="subcellular location">
    <subcellularLocation>
        <location evidence="1">Inflammasome</location>
    </subcellularLocation>
</comment>
<dbReference type="EMBL" id="JAHHUM010001176">
    <property type="protein sequence ID" value="KAK5614061.1"/>
    <property type="molecule type" value="Genomic_DNA"/>
</dbReference>
<dbReference type="SUPFAM" id="SSF47986">
    <property type="entry name" value="DEATH domain"/>
    <property type="match status" value="2"/>
</dbReference>
<dbReference type="GO" id="GO:0061702">
    <property type="term" value="C:canonical inflammasome complex"/>
    <property type="evidence" value="ECO:0007669"/>
    <property type="project" value="UniProtKB-SubCell"/>
</dbReference>
<organism evidence="9 10">
    <name type="scientific">Crenichthys baileyi</name>
    <name type="common">White River springfish</name>
    <dbReference type="NCBI Taxonomy" id="28760"/>
    <lineage>
        <taxon>Eukaryota</taxon>
        <taxon>Metazoa</taxon>
        <taxon>Chordata</taxon>
        <taxon>Craniata</taxon>
        <taxon>Vertebrata</taxon>
        <taxon>Euteleostomi</taxon>
        <taxon>Actinopterygii</taxon>
        <taxon>Neopterygii</taxon>
        <taxon>Teleostei</taxon>
        <taxon>Neoteleostei</taxon>
        <taxon>Acanthomorphata</taxon>
        <taxon>Ovalentaria</taxon>
        <taxon>Atherinomorphae</taxon>
        <taxon>Cyprinodontiformes</taxon>
        <taxon>Goodeidae</taxon>
        <taxon>Crenichthys</taxon>
    </lineage>
</organism>
<gene>
    <name evidence="9" type="ORF">CRENBAI_011779</name>
</gene>
<comment type="caution">
    <text evidence="9">The sequence shown here is derived from an EMBL/GenBank/DDBJ whole genome shotgun (WGS) entry which is preliminary data.</text>
</comment>
<dbReference type="GO" id="GO:0006954">
    <property type="term" value="P:inflammatory response"/>
    <property type="evidence" value="ECO:0007669"/>
    <property type="project" value="UniProtKB-KW"/>
</dbReference>
<evidence type="ECO:0000259" key="7">
    <source>
        <dbReference type="PROSITE" id="PS50209"/>
    </source>
</evidence>
<sequence>MPPKSAKKLLKNSLESLAKNNFEKFRSELLDRRDGVKMNQVEGKSFLEVADVMISVYTERGALKVAEEILREICCGQEACDLAEEAKKAGLQSPDAASSDEMHFVDKHMDELIQRVANISPILDKLLKANVIQSEAYDVISTERTSQAKMRALYRGPLRASRKVQDIFLNILKDQEPFLIEDLMKK</sequence>
<dbReference type="PROSITE" id="PS50209">
    <property type="entry name" value="CARD"/>
    <property type="match status" value="1"/>
</dbReference>
<keyword evidence="4" id="KW-0391">Immunity</keyword>
<evidence type="ECO:0000256" key="5">
    <source>
        <dbReference type="ARBA" id="ARBA00023198"/>
    </source>
</evidence>
<dbReference type="PANTHER" id="PTHR46985:SF2">
    <property type="entry name" value="APOPTOSIS-ASSOCIATED SPECK-LIKE PROTEIN CONTAINING A CARD"/>
    <property type="match status" value="1"/>
</dbReference>
<evidence type="ECO:0000256" key="2">
    <source>
        <dbReference type="ARBA" id="ARBA00022490"/>
    </source>
</evidence>
<dbReference type="PROSITE" id="PS50824">
    <property type="entry name" value="DAPIN"/>
    <property type="match status" value="1"/>
</dbReference>
<dbReference type="InterPro" id="IPR001315">
    <property type="entry name" value="CARD"/>
</dbReference>
<dbReference type="GO" id="GO:0042981">
    <property type="term" value="P:regulation of apoptotic process"/>
    <property type="evidence" value="ECO:0007669"/>
    <property type="project" value="InterPro"/>
</dbReference>
<evidence type="ECO:0000313" key="10">
    <source>
        <dbReference type="Proteomes" id="UP001311232"/>
    </source>
</evidence>
<name>A0AAV9RYE7_9TELE</name>
<dbReference type="PANTHER" id="PTHR46985">
    <property type="entry name" value="NACHT, LRR AND PYD DOMAINS-CONTAINING PROTEIN 1"/>
    <property type="match status" value="1"/>
</dbReference>
<dbReference type="InterPro" id="IPR051249">
    <property type="entry name" value="NLRP_Inflammasome"/>
</dbReference>
<evidence type="ECO:0008006" key="11">
    <source>
        <dbReference type="Google" id="ProtNLM"/>
    </source>
</evidence>
<dbReference type="InterPro" id="IPR011029">
    <property type="entry name" value="DEATH-like_dom_sf"/>
</dbReference>
<accession>A0AAV9RYE7</accession>
<feature type="domain" description="Pyrin" evidence="8">
    <location>
        <begin position="1"/>
        <end position="92"/>
    </location>
</feature>
<evidence type="ECO:0000313" key="9">
    <source>
        <dbReference type="EMBL" id="KAK5614061.1"/>
    </source>
</evidence>
<keyword evidence="5" id="KW-0395">Inflammatory response</keyword>
<protein>
    <recommendedName>
        <fullName evidence="11">Apoptosis-associated speck-like protein containing a CARD</fullName>
    </recommendedName>
</protein>
<keyword evidence="2" id="KW-0963">Cytoplasm</keyword>
<dbReference type="InterPro" id="IPR004020">
    <property type="entry name" value="DAPIN"/>
</dbReference>